<protein>
    <submittedName>
        <fullName evidence="3">Uncharacterized protein</fullName>
    </submittedName>
</protein>
<name>A0A397VDE4_9GLOM</name>
<evidence type="ECO:0000313" key="3">
    <source>
        <dbReference type="EMBL" id="RIB18979.1"/>
    </source>
</evidence>
<accession>A0A397VDE4</accession>
<dbReference type="Proteomes" id="UP000266673">
    <property type="component" value="Unassembled WGS sequence"/>
</dbReference>
<evidence type="ECO:0000256" key="2">
    <source>
        <dbReference type="SAM" id="SignalP"/>
    </source>
</evidence>
<proteinExistence type="predicted"/>
<sequence>MKTSTLVILVIALMLTISLTSMAESEVMNEKRQYGDSGSSSSSKSGGSSLYSFNIAQMSSIVGGIAVMFSVLF</sequence>
<keyword evidence="2" id="KW-0732">Signal</keyword>
<keyword evidence="1" id="KW-0472">Membrane</keyword>
<evidence type="ECO:0000313" key="4">
    <source>
        <dbReference type="Proteomes" id="UP000266673"/>
    </source>
</evidence>
<organism evidence="3 4">
    <name type="scientific">Gigaspora rosea</name>
    <dbReference type="NCBI Taxonomy" id="44941"/>
    <lineage>
        <taxon>Eukaryota</taxon>
        <taxon>Fungi</taxon>
        <taxon>Fungi incertae sedis</taxon>
        <taxon>Mucoromycota</taxon>
        <taxon>Glomeromycotina</taxon>
        <taxon>Glomeromycetes</taxon>
        <taxon>Diversisporales</taxon>
        <taxon>Gigasporaceae</taxon>
        <taxon>Gigaspora</taxon>
    </lineage>
</organism>
<dbReference type="EMBL" id="QKWP01000503">
    <property type="protein sequence ID" value="RIB18979.1"/>
    <property type="molecule type" value="Genomic_DNA"/>
</dbReference>
<comment type="caution">
    <text evidence="3">The sequence shown here is derived from an EMBL/GenBank/DDBJ whole genome shotgun (WGS) entry which is preliminary data.</text>
</comment>
<keyword evidence="1" id="KW-1133">Transmembrane helix</keyword>
<reference evidence="3 4" key="1">
    <citation type="submission" date="2018-06" db="EMBL/GenBank/DDBJ databases">
        <title>Comparative genomics reveals the genomic features of Rhizophagus irregularis, R. cerebriforme, R. diaphanum and Gigaspora rosea, and their symbiotic lifestyle signature.</title>
        <authorList>
            <person name="Morin E."/>
            <person name="San Clemente H."/>
            <person name="Chen E.C.H."/>
            <person name="De La Providencia I."/>
            <person name="Hainaut M."/>
            <person name="Kuo A."/>
            <person name="Kohler A."/>
            <person name="Murat C."/>
            <person name="Tang N."/>
            <person name="Roy S."/>
            <person name="Loubradou J."/>
            <person name="Henrissat B."/>
            <person name="Grigoriev I.V."/>
            <person name="Corradi N."/>
            <person name="Roux C."/>
            <person name="Martin F.M."/>
        </authorList>
    </citation>
    <scope>NUCLEOTIDE SEQUENCE [LARGE SCALE GENOMIC DNA]</scope>
    <source>
        <strain evidence="3 4">DAOM 194757</strain>
    </source>
</reference>
<feature type="chain" id="PRO_5017397521" evidence="2">
    <location>
        <begin position="24"/>
        <end position="73"/>
    </location>
</feature>
<feature type="transmembrane region" description="Helical" evidence="1">
    <location>
        <begin position="49"/>
        <end position="72"/>
    </location>
</feature>
<keyword evidence="4" id="KW-1185">Reference proteome</keyword>
<dbReference type="AlphaFoldDB" id="A0A397VDE4"/>
<evidence type="ECO:0000256" key="1">
    <source>
        <dbReference type="SAM" id="Phobius"/>
    </source>
</evidence>
<keyword evidence="1" id="KW-0812">Transmembrane</keyword>
<feature type="signal peptide" evidence="2">
    <location>
        <begin position="1"/>
        <end position="23"/>
    </location>
</feature>
<gene>
    <name evidence="3" type="ORF">C2G38_2084249</name>
</gene>